<evidence type="ECO:0000313" key="3">
    <source>
        <dbReference type="Proteomes" id="UP000197138"/>
    </source>
</evidence>
<reference evidence="3" key="1">
    <citation type="journal article" date="2017" name="Plant J.">
        <title>The pomegranate (Punica granatum L.) genome and the genomics of punicalagin biosynthesis.</title>
        <authorList>
            <person name="Qin G."/>
            <person name="Xu C."/>
            <person name="Ming R."/>
            <person name="Tang H."/>
            <person name="Guyot R."/>
            <person name="Kramer E.M."/>
            <person name="Hu Y."/>
            <person name="Yi X."/>
            <person name="Qi Y."/>
            <person name="Xu X."/>
            <person name="Gao Z."/>
            <person name="Pan H."/>
            <person name="Jian J."/>
            <person name="Tian Y."/>
            <person name="Yue Z."/>
            <person name="Xu Y."/>
        </authorList>
    </citation>
    <scope>NUCLEOTIDE SEQUENCE [LARGE SCALE GENOMIC DNA]</scope>
    <source>
        <strain evidence="3">cv. Dabenzi</strain>
    </source>
</reference>
<comment type="caution">
    <text evidence="2">The sequence shown here is derived from an EMBL/GenBank/DDBJ whole genome shotgun (WGS) entry which is preliminary data.</text>
</comment>
<evidence type="ECO:0000313" key="2">
    <source>
        <dbReference type="EMBL" id="OWM72997.1"/>
    </source>
</evidence>
<evidence type="ECO:0000256" key="1">
    <source>
        <dbReference type="SAM" id="MobiDB-lite"/>
    </source>
</evidence>
<dbReference type="Proteomes" id="UP000197138">
    <property type="component" value="Unassembled WGS sequence"/>
</dbReference>
<feature type="region of interest" description="Disordered" evidence="1">
    <location>
        <begin position="22"/>
        <end position="52"/>
    </location>
</feature>
<proteinExistence type="predicted"/>
<gene>
    <name evidence="2" type="ORF">CDL15_Pgr001111</name>
</gene>
<name>A0A218WJI7_PUNGR</name>
<protein>
    <submittedName>
        <fullName evidence="2">Uncharacterized protein</fullName>
    </submittedName>
</protein>
<accession>A0A218WJI7</accession>
<sequence length="91" mass="10574">MKNNRKNLEDALQFPLESRGFRKRRRRIRGGGEDELMKNNNRKSRRGSEELGKKTTRVFPEFNSAALHSDRFLIFCNSARVGRKEFGSNSA</sequence>
<organism evidence="2 3">
    <name type="scientific">Punica granatum</name>
    <name type="common">Pomegranate</name>
    <dbReference type="NCBI Taxonomy" id="22663"/>
    <lineage>
        <taxon>Eukaryota</taxon>
        <taxon>Viridiplantae</taxon>
        <taxon>Streptophyta</taxon>
        <taxon>Embryophyta</taxon>
        <taxon>Tracheophyta</taxon>
        <taxon>Spermatophyta</taxon>
        <taxon>Magnoliopsida</taxon>
        <taxon>eudicotyledons</taxon>
        <taxon>Gunneridae</taxon>
        <taxon>Pentapetalae</taxon>
        <taxon>rosids</taxon>
        <taxon>malvids</taxon>
        <taxon>Myrtales</taxon>
        <taxon>Lythraceae</taxon>
        <taxon>Punica</taxon>
    </lineage>
</organism>
<dbReference type="AlphaFoldDB" id="A0A218WJI7"/>
<dbReference type="EMBL" id="MTKT01003953">
    <property type="protein sequence ID" value="OWM72997.1"/>
    <property type="molecule type" value="Genomic_DNA"/>
</dbReference>